<dbReference type="Gene3D" id="2.60.120.10">
    <property type="entry name" value="Jelly Rolls"/>
    <property type="match status" value="1"/>
</dbReference>
<accession>A0A421B053</accession>
<dbReference type="RefSeq" id="WP_121393233.1">
    <property type="nucleotide sequence ID" value="NZ_RCDD01000004.1"/>
</dbReference>
<dbReference type="InterPro" id="IPR011051">
    <property type="entry name" value="RmlC_Cupin_sf"/>
</dbReference>
<dbReference type="CDD" id="cd10548">
    <property type="entry name" value="cupin_CDO"/>
    <property type="match status" value="1"/>
</dbReference>
<feature type="binding site" evidence="6">
    <location>
        <position position="74"/>
    </location>
    <ligand>
        <name>Fe cation</name>
        <dbReference type="ChEBI" id="CHEBI:24875"/>
        <note>catalytic</note>
    </ligand>
</feature>
<evidence type="ECO:0000313" key="7">
    <source>
        <dbReference type="EMBL" id="RLK55458.1"/>
    </source>
</evidence>
<proteinExistence type="inferred from homology"/>
<protein>
    <submittedName>
        <fullName evidence="7">Putative metal-dependent enzyme (Double-stranded beta helix superfamily)</fullName>
    </submittedName>
</protein>
<gene>
    <name evidence="7" type="ORF">CLV68_4945</name>
</gene>
<evidence type="ECO:0000256" key="2">
    <source>
        <dbReference type="ARBA" id="ARBA00022723"/>
    </source>
</evidence>
<evidence type="ECO:0000256" key="5">
    <source>
        <dbReference type="ARBA" id="ARBA00023004"/>
    </source>
</evidence>
<keyword evidence="5 6" id="KW-0408">Iron</keyword>
<feature type="binding site" evidence="6">
    <location>
        <position position="72"/>
    </location>
    <ligand>
        <name>Fe cation</name>
        <dbReference type="ChEBI" id="CHEBI:24875"/>
        <note>catalytic</note>
    </ligand>
</feature>
<dbReference type="PANTHER" id="PTHR12918">
    <property type="entry name" value="CYSTEINE DIOXYGENASE"/>
    <property type="match status" value="1"/>
</dbReference>
<feature type="binding site" evidence="6">
    <location>
        <position position="119"/>
    </location>
    <ligand>
        <name>Fe cation</name>
        <dbReference type="ChEBI" id="CHEBI:24875"/>
        <note>catalytic</note>
    </ligand>
</feature>
<evidence type="ECO:0000256" key="1">
    <source>
        <dbReference type="ARBA" id="ARBA00006622"/>
    </source>
</evidence>
<dbReference type="SUPFAM" id="SSF51182">
    <property type="entry name" value="RmlC-like cupins"/>
    <property type="match status" value="1"/>
</dbReference>
<comment type="similarity">
    <text evidence="1">Belongs to the cysteine dioxygenase family.</text>
</comment>
<dbReference type="Proteomes" id="UP000282454">
    <property type="component" value="Unassembled WGS sequence"/>
</dbReference>
<name>A0A421B053_9PSEU</name>
<evidence type="ECO:0000256" key="3">
    <source>
        <dbReference type="ARBA" id="ARBA00022964"/>
    </source>
</evidence>
<dbReference type="PANTHER" id="PTHR12918:SF1">
    <property type="entry name" value="CYSTEINE DIOXYGENASE TYPE 1"/>
    <property type="match status" value="1"/>
</dbReference>
<sequence length="159" mass="17525">MFAVPPNTVALAAPLATAHPALIARRYAEDRASWAPLLRYDPTERFAALVDRVDGQEVWLMSWLPGQQTDLHDHGVVAGAFTVVSGSLTERVAVPHRPAEVLHPLAQGQTRVFGPGYLHQVGNDSTDPAVSIHVYRDARPAMRHYRIDPVTGPERLPER</sequence>
<dbReference type="AlphaFoldDB" id="A0A421B053"/>
<keyword evidence="2 6" id="KW-0479">Metal-binding</keyword>
<dbReference type="EMBL" id="RCDD01000004">
    <property type="protein sequence ID" value="RLK55458.1"/>
    <property type="molecule type" value="Genomic_DNA"/>
</dbReference>
<evidence type="ECO:0000256" key="4">
    <source>
        <dbReference type="ARBA" id="ARBA00023002"/>
    </source>
</evidence>
<organism evidence="7 8">
    <name type="scientific">Actinokineospora cianjurensis</name>
    <dbReference type="NCBI Taxonomy" id="585224"/>
    <lineage>
        <taxon>Bacteria</taxon>
        <taxon>Bacillati</taxon>
        <taxon>Actinomycetota</taxon>
        <taxon>Actinomycetes</taxon>
        <taxon>Pseudonocardiales</taxon>
        <taxon>Pseudonocardiaceae</taxon>
        <taxon>Actinokineospora</taxon>
    </lineage>
</organism>
<dbReference type="GO" id="GO:0008198">
    <property type="term" value="F:ferrous iron binding"/>
    <property type="evidence" value="ECO:0007669"/>
    <property type="project" value="TreeGrafter"/>
</dbReference>
<evidence type="ECO:0000313" key="8">
    <source>
        <dbReference type="Proteomes" id="UP000282454"/>
    </source>
</evidence>
<keyword evidence="8" id="KW-1185">Reference proteome</keyword>
<keyword evidence="4" id="KW-0560">Oxidoreductase</keyword>
<evidence type="ECO:0000256" key="6">
    <source>
        <dbReference type="PIRSR" id="PIRSR610300-51"/>
    </source>
</evidence>
<keyword evidence="3" id="KW-0223">Dioxygenase</keyword>
<dbReference type="InterPro" id="IPR014710">
    <property type="entry name" value="RmlC-like_jellyroll"/>
</dbReference>
<dbReference type="InterPro" id="IPR010300">
    <property type="entry name" value="CDO_1"/>
</dbReference>
<comment type="caution">
    <text evidence="7">The sequence shown here is derived from an EMBL/GenBank/DDBJ whole genome shotgun (WGS) entry which is preliminary data.</text>
</comment>
<dbReference type="GO" id="GO:0016702">
    <property type="term" value="F:oxidoreductase activity, acting on single donors with incorporation of molecular oxygen, incorporation of two atoms of oxygen"/>
    <property type="evidence" value="ECO:0007669"/>
    <property type="project" value="InterPro"/>
</dbReference>
<dbReference type="Pfam" id="PF05995">
    <property type="entry name" value="CDO_I"/>
    <property type="match status" value="1"/>
</dbReference>
<dbReference type="OrthoDB" id="4217976at2"/>
<reference evidence="7 8" key="1">
    <citation type="submission" date="2018-10" db="EMBL/GenBank/DDBJ databases">
        <title>Genomic Encyclopedia of Archaeal and Bacterial Type Strains, Phase II (KMG-II): from individual species to whole genera.</title>
        <authorList>
            <person name="Goeker M."/>
        </authorList>
    </citation>
    <scope>NUCLEOTIDE SEQUENCE [LARGE SCALE GENOMIC DNA]</scope>
    <source>
        <strain evidence="7 8">DSM 45657</strain>
    </source>
</reference>